<accession>A0A151JXF6</accession>
<dbReference type="EMBL" id="KQ981572">
    <property type="protein sequence ID" value="KYN39792.1"/>
    <property type="molecule type" value="Genomic_DNA"/>
</dbReference>
<dbReference type="SMART" id="SM00355">
    <property type="entry name" value="ZnF_C2H2"/>
    <property type="match status" value="5"/>
</dbReference>
<dbReference type="STRING" id="34720.A0A151JXF6"/>
<feature type="domain" description="BED-type" evidence="5">
    <location>
        <begin position="40"/>
        <end position="83"/>
    </location>
</feature>
<evidence type="ECO:0000313" key="7">
    <source>
        <dbReference type="Proteomes" id="UP000078541"/>
    </source>
</evidence>
<dbReference type="GO" id="GO:0003677">
    <property type="term" value="F:DNA binding"/>
    <property type="evidence" value="ECO:0007669"/>
    <property type="project" value="InterPro"/>
</dbReference>
<keyword evidence="1" id="KW-0479">Metal-binding</keyword>
<dbReference type="PROSITE" id="PS50808">
    <property type="entry name" value="ZF_BED"/>
    <property type="match status" value="1"/>
</dbReference>
<dbReference type="InterPro" id="IPR013087">
    <property type="entry name" value="Znf_C2H2_type"/>
</dbReference>
<evidence type="ECO:0000256" key="1">
    <source>
        <dbReference type="ARBA" id="ARBA00022723"/>
    </source>
</evidence>
<keyword evidence="2 4" id="KW-0863">Zinc-finger</keyword>
<reference evidence="6 7" key="1">
    <citation type="submission" date="2016-03" db="EMBL/GenBank/DDBJ databases">
        <title>Trachymyrmex septentrionalis WGS genome.</title>
        <authorList>
            <person name="Nygaard S."/>
            <person name="Hu H."/>
            <person name="Boomsma J."/>
            <person name="Zhang G."/>
        </authorList>
    </citation>
    <scope>NUCLEOTIDE SEQUENCE [LARGE SCALE GENOMIC DNA]</scope>
    <source>
        <strain evidence="6">Tsep2-gDNA-1</strain>
        <tissue evidence="6">Whole body</tissue>
    </source>
</reference>
<evidence type="ECO:0000313" key="6">
    <source>
        <dbReference type="EMBL" id="KYN39792.1"/>
    </source>
</evidence>
<dbReference type="InterPro" id="IPR036236">
    <property type="entry name" value="Znf_C2H2_sf"/>
</dbReference>
<protein>
    <recommendedName>
        <fullName evidence="5">BED-type domain-containing protein</fullName>
    </recommendedName>
</protein>
<organism evidence="6 7">
    <name type="scientific">Trachymyrmex septentrionalis</name>
    <dbReference type="NCBI Taxonomy" id="34720"/>
    <lineage>
        <taxon>Eukaryota</taxon>
        <taxon>Metazoa</taxon>
        <taxon>Ecdysozoa</taxon>
        <taxon>Arthropoda</taxon>
        <taxon>Hexapoda</taxon>
        <taxon>Insecta</taxon>
        <taxon>Pterygota</taxon>
        <taxon>Neoptera</taxon>
        <taxon>Endopterygota</taxon>
        <taxon>Hymenoptera</taxon>
        <taxon>Apocrita</taxon>
        <taxon>Aculeata</taxon>
        <taxon>Formicoidea</taxon>
        <taxon>Formicidae</taxon>
        <taxon>Myrmicinae</taxon>
        <taxon>Trachymyrmex</taxon>
    </lineage>
</organism>
<keyword evidence="7" id="KW-1185">Reference proteome</keyword>
<dbReference type="InterPro" id="IPR003656">
    <property type="entry name" value="Znf_BED"/>
</dbReference>
<dbReference type="Pfam" id="PF02892">
    <property type="entry name" value="zf-BED"/>
    <property type="match status" value="3"/>
</dbReference>
<sequence>MINFFIDIRHFHILHKHWVEKHPDKLTEEEKKEVKFCWSWYYFTLKGDSIATCNLCNKSHRSKNTSNLRSHLKIMHKEAAHNLIPVRRWIRGHYTKLTESDKATCNHCNDHFDILIRHLFILHKHLVEAHPDKLTEEEKKEVKFFWIWDYFNIKNDANAICKICETTVRYTRAENLKRHLKNIHKILGPSPDSAINNESNLYNDANWDIQVITCNHCNDKYIIEVRHLHILHQHLVEAHPDKLTDEEKKEDKFFWCWDYFTLKGDSITCNLCYKSLKSRYISNLKKHLKIRHKIFGPSPDSTINNESNSYNHANWDISGNRLQRKLIKDVRKINRLM</sequence>
<dbReference type="GO" id="GO:0008270">
    <property type="term" value="F:zinc ion binding"/>
    <property type="evidence" value="ECO:0007669"/>
    <property type="project" value="UniProtKB-KW"/>
</dbReference>
<evidence type="ECO:0000259" key="5">
    <source>
        <dbReference type="PROSITE" id="PS50808"/>
    </source>
</evidence>
<evidence type="ECO:0000256" key="4">
    <source>
        <dbReference type="PROSITE-ProRule" id="PRU00027"/>
    </source>
</evidence>
<evidence type="ECO:0000256" key="3">
    <source>
        <dbReference type="ARBA" id="ARBA00022833"/>
    </source>
</evidence>
<evidence type="ECO:0000256" key="2">
    <source>
        <dbReference type="ARBA" id="ARBA00022771"/>
    </source>
</evidence>
<name>A0A151JXF6_9HYME</name>
<dbReference type="Proteomes" id="UP000078541">
    <property type="component" value="Unassembled WGS sequence"/>
</dbReference>
<proteinExistence type="predicted"/>
<dbReference type="AlphaFoldDB" id="A0A151JXF6"/>
<keyword evidence="3" id="KW-0862">Zinc</keyword>
<gene>
    <name evidence="6" type="ORF">ALC56_05837</name>
</gene>
<dbReference type="SUPFAM" id="SSF57667">
    <property type="entry name" value="beta-beta-alpha zinc fingers"/>
    <property type="match status" value="2"/>
</dbReference>
<dbReference type="SMART" id="SM00614">
    <property type="entry name" value="ZnF_BED"/>
    <property type="match status" value="3"/>
</dbReference>